<dbReference type="AlphaFoldDB" id="A0A2P5P6M4"/>
<dbReference type="RefSeq" id="WP_102330971.1">
    <property type="nucleotide sequence ID" value="NZ_CP058566.2"/>
</dbReference>
<accession>A0A2P5P6M4</accession>
<protein>
    <submittedName>
        <fullName evidence="1">Uncharacterized protein</fullName>
    </submittedName>
</protein>
<sequence>MKRTVKSFIGMALASAFGGYVFAIVGALLGSKLIDWNSYGGFGGLVGAIAGMIIGYALGVVFGVLVFSKAFKYRGSIWLAALGALAGMIIILGLAEPLNLNSNSDLMLWSVVILTALLATWGFHLKKV</sequence>
<reference evidence="1 2" key="1">
    <citation type="journal article" date="2017" name="ISME J.">
        <title>Grape pomace compost harbors organohalide-respiring Dehalogenimonas species with novel reductive dehalogenase genes.</title>
        <authorList>
            <person name="Yang Y."/>
            <person name="Higgins S.A."/>
            <person name="Yan J."/>
            <person name="Simsir B."/>
            <person name="Chourey K."/>
            <person name="Iyer R."/>
            <person name="Hettich R.L."/>
            <person name="Baldwin B."/>
            <person name="Ogles D.M."/>
            <person name="Loffler F.E."/>
        </authorList>
    </citation>
    <scope>NUCLEOTIDE SEQUENCE [LARGE SCALE GENOMIC DNA]</scope>
    <source>
        <strain evidence="1 2">GP</strain>
    </source>
</reference>
<evidence type="ECO:0000313" key="2">
    <source>
        <dbReference type="Proteomes" id="UP000235653"/>
    </source>
</evidence>
<proteinExistence type="predicted"/>
<dbReference type="OrthoDB" id="9811231at2"/>
<name>A0A2P5P6M4_9CHLR</name>
<dbReference type="Proteomes" id="UP000235653">
    <property type="component" value="Unassembled WGS sequence"/>
</dbReference>
<evidence type="ECO:0000313" key="1">
    <source>
        <dbReference type="EMBL" id="PPD57961.1"/>
    </source>
</evidence>
<dbReference type="EMBL" id="JQAN02000010">
    <property type="protein sequence ID" value="PPD57961.1"/>
    <property type="molecule type" value="Genomic_DNA"/>
</dbReference>
<keyword evidence="2" id="KW-1185">Reference proteome</keyword>
<gene>
    <name evidence="1" type="ORF">JP09_006625</name>
</gene>
<comment type="caution">
    <text evidence="1">The sequence shown here is derived from an EMBL/GenBank/DDBJ whole genome shotgun (WGS) entry which is preliminary data.</text>
</comment>
<organism evidence="1 2">
    <name type="scientific">Dehalogenimonas etheniformans</name>
    <dbReference type="NCBI Taxonomy" id="1536648"/>
    <lineage>
        <taxon>Bacteria</taxon>
        <taxon>Bacillati</taxon>
        <taxon>Chloroflexota</taxon>
        <taxon>Dehalococcoidia</taxon>
        <taxon>Dehalococcoidales</taxon>
        <taxon>Dehalococcoidaceae</taxon>
        <taxon>Dehalogenimonas</taxon>
    </lineage>
</organism>